<protein>
    <submittedName>
        <fullName evidence="1">Uncharacterized protein</fullName>
    </submittedName>
</protein>
<name>A0A976UB22_9CAUD</name>
<accession>A0A976UB22</accession>
<evidence type="ECO:0000313" key="1">
    <source>
        <dbReference type="EMBL" id="UVF62611.1"/>
    </source>
</evidence>
<dbReference type="EMBL" id="ON649703">
    <property type="protein sequence ID" value="UVF62611.1"/>
    <property type="molecule type" value="Genomic_DNA"/>
</dbReference>
<sequence length="119" mass="13116">MALYLKLDQNTWVQDDYTDSATYDLSGTVYRDNTFSTAESSLDTFSGTFRLIDQEGKQLFSTDSGLTLNSDGTFTMTFAQGKTPTISGNAKLRILLEKSGSRLTAVGVNGSDELFIEWD</sequence>
<proteinExistence type="predicted"/>
<organism evidence="1">
    <name type="scientific">Yangshan Harbor Nitrososphaeria virus</name>
    <dbReference type="NCBI Taxonomy" id="2969597"/>
    <lineage>
        <taxon>Viruses</taxon>
        <taxon>Duplodnaviria</taxon>
        <taxon>Heunggongvirae</taxon>
        <taxon>Uroviricota</taxon>
        <taxon>Caudoviricetes</taxon>
    </lineage>
</organism>
<reference evidence="1" key="1">
    <citation type="submission" date="2022-05" db="EMBL/GenBank/DDBJ databases">
        <title>Diverse viruses of marine archaea discovered using metagenomics.</title>
        <authorList>
            <person name="Zhou Y."/>
        </authorList>
    </citation>
    <scope>NUCLEOTIDE SEQUENCE</scope>
    <source>
        <strain evidence="1">YSH_354833</strain>
    </source>
</reference>